<proteinExistence type="predicted"/>
<evidence type="ECO:0000313" key="2">
    <source>
        <dbReference type="EMBL" id="VEL19633.1"/>
    </source>
</evidence>
<keyword evidence="3" id="KW-1185">Reference proteome</keyword>
<dbReference type="EMBL" id="CAAALY010042475">
    <property type="protein sequence ID" value="VEL19633.1"/>
    <property type="molecule type" value="Genomic_DNA"/>
</dbReference>
<protein>
    <recommendedName>
        <fullName evidence="1">Ras-associating domain-containing protein</fullName>
    </recommendedName>
</protein>
<dbReference type="Proteomes" id="UP000784294">
    <property type="component" value="Unassembled WGS sequence"/>
</dbReference>
<dbReference type="OrthoDB" id="6235964at2759"/>
<evidence type="ECO:0000259" key="1">
    <source>
        <dbReference type="PROSITE" id="PS50200"/>
    </source>
</evidence>
<evidence type="ECO:0000313" key="3">
    <source>
        <dbReference type="Proteomes" id="UP000784294"/>
    </source>
</evidence>
<dbReference type="InterPro" id="IPR000159">
    <property type="entry name" value="RA_dom"/>
</dbReference>
<name>A0A3S5BCP6_9PLAT</name>
<feature type="domain" description="Ras-associating" evidence="1">
    <location>
        <begin position="1"/>
        <end position="50"/>
    </location>
</feature>
<comment type="caution">
    <text evidence="2">The sequence shown here is derived from an EMBL/GenBank/DDBJ whole genome shotgun (WGS) entry which is preliminary data.</text>
</comment>
<dbReference type="PROSITE" id="PS50200">
    <property type="entry name" value="RA"/>
    <property type="match status" value="1"/>
</dbReference>
<accession>A0A3S5BCP6</accession>
<reference evidence="2" key="1">
    <citation type="submission" date="2018-11" db="EMBL/GenBank/DDBJ databases">
        <authorList>
            <consortium name="Pathogen Informatics"/>
        </authorList>
    </citation>
    <scope>NUCLEOTIDE SEQUENCE</scope>
</reference>
<dbReference type="GO" id="GO:0007165">
    <property type="term" value="P:signal transduction"/>
    <property type="evidence" value="ECO:0007669"/>
    <property type="project" value="InterPro"/>
</dbReference>
<gene>
    <name evidence="2" type="ORF">PXEA_LOCUS13073</name>
</gene>
<dbReference type="Gene3D" id="3.10.20.90">
    <property type="entry name" value="Phosphatidylinositol 3-kinase Catalytic Subunit, Chain A, domain 1"/>
    <property type="match status" value="1"/>
</dbReference>
<dbReference type="InterPro" id="IPR029071">
    <property type="entry name" value="Ubiquitin-like_domsf"/>
</dbReference>
<dbReference type="AlphaFoldDB" id="A0A3S5BCP6"/>
<sequence length="93" mass="10565">MIVRVHQANKTTKALQIDSETTAFDMITVLLEKNFMAHTTSKLALVEKVPSMKLGMIFSFSTRHNFHNLFRLAMLSPILKADNSFDLQFFSSA</sequence>
<organism evidence="2 3">
    <name type="scientific">Protopolystoma xenopodis</name>
    <dbReference type="NCBI Taxonomy" id="117903"/>
    <lineage>
        <taxon>Eukaryota</taxon>
        <taxon>Metazoa</taxon>
        <taxon>Spiralia</taxon>
        <taxon>Lophotrochozoa</taxon>
        <taxon>Platyhelminthes</taxon>
        <taxon>Monogenea</taxon>
        <taxon>Polyopisthocotylea</taxon>
        <taxon>Polystomatidea</taxon>
        <taxon>Polystomatidae</taxon>
        <taxon>Protopolystoma</taxon>
    </lineage>
</organism>
<dbReference type="SUPFAM" id="SSF54236">
    <property type="entry name" value="Ubiquitin-like"/>
    <property type="match status" value="1"/>
</dbReference>